<accession>A0ABW0BF97</accession>
<reference evidence="2" key="1">
    <citation type="journal article" date="2019" name="Int. J. Syst. Evol. Microbiol.">
        <title>The Global Catalogue of Microorganisms (GCM) 10K type strain sequencing project: providing services to taxonomists for standard genome sequencing and annotation.</title>
        <authorList>
            <consortium name="The Broad Institute Genomics Platform"/>
            <consortium name="The Broad Institute Genome Sequencing Center for Infectious Disease"/>
            <person name="Wu L."/>
            <person name="Ma J."/>
        </authorList>
    </citation>
    <scope>NUCLEOTIDE SEQUENCE [LARGE SCALE GENOMIC DNA]</scope>
    <source>
        <strain evidence="2">DFY41</strain>
    </source>
</reference>
<gene>
    <name evidence="1" type="ORF">ACFPGP_04735</name>
</gene>
<evidence type="ECO:0000313" key="2">
    <source>
        <dbReference type="Proteomes" id="UP001596087"/>
    </source>
</evidence>
<proteinExistence type="predicted"/>
<keyword evidence="2" id="KW-1185">Reference proteome</keyword>
<organism evidence="1 2">
    <name type="scientific">Nocardioides taihuensis</name>
    <dbReference type="NCBI Taxonomy" id="1835606"/>
    <lineage>
        <taxon>Bacteria</taxon>
        <taxon>Bacillati</taxon>
        <taxon>Actinomycetota</taxon>
        <taxon>Actinomycetes</taxon>
        <taxon>Propionibacteriales</taxon>
        <taxon>Nocardioidaceae</taxon>
        <taxon>Nocardioides</taxon>
    </lineage>
</organism>
<dbReference type="RefSeq" id="WP_378587558.1">
    <property type="nucleotide sequence ID" value="NZ_JBHSKD010000004.1"/>
</dbReference>
<dbReference type="EMBL" id="JBHSKD010000004">
    <property type="protein sequence ID" value="MFC5175966.1"/>
    <property type="molecule type" value="Genomic_DNA"/>
</dbReference>
<evidence type="ECO:0000313" key="1">
    <source>
        <dbReference type="EMBL" id="MFC5175966.1"/>
    </source>
</evidence>
<comment type="caution">
    <text evidence="1">The sequence shown here is derived from an EMBL/GenBank/DDBJ whole genome shotgun (WGS) entry which is preliminary data.</text>
</comment>
<name>A0ABW0BF97_9ACTN</name>
<sequence length="145" mass="15664">MLSLDLALALRDRGLVWQPVAGDRFVVPDRDLDDQVFLVSPMVVELREVPDGPPVMAFNGTTEWALDSLQVTEAVWLPREDQLRALLGEAFVSLERLPGEAVGYAVTLALADVDAGVPQRHVDVDAESALARALLAVGPTGRAPR</sequence>
<protein>
    <submittedName>
        <fullName evidence="1">Pilus assembly protein CpaE</fullName>
    </submittedName>
</protein>
<dbReference type="Proteomes" id="UP001596087">
    <property type="component" value="Unassembled WGS sequence"/>
</dbReference>